<evidence type="ECO:0000259" key="1">
    <source>
        <dbReference type="Pfam" id="PF06985"/>
    </source>
</evidence>
<dbReference type="Pfam" id="PF06985">
    <property type="entry name" value="HET"/>
    <property type="match status" value="1"/>
</dbReference>
<proteinExistence type="predicted"/>
<dbReference type="Proteomes" id="UP001265746">
    <property type="component" value="Unassembled WGS sequence"/>
</dbReference>
<dbReference type="PANTHER" id="PTHR33112:SF16">
    <property type="entry name" value="HETEROKARYON INCOMPATIBILITY DOMAIN-CONTAINING PROTEIN"/>
    <property type="match status" value="1"/>
</dbReference>
<dbReference type="AlphaFoldDB" id="A0AAD9W8X8"/>
<dbReference type="EMBL" id="JAUJFL010000001">
    <property type="protein sequence ID" value="KAK2615330.1"/>
    <property type="molecule type" value="Genomic_DNA"/>
</dbReference>
<sequence>MSHIYRCASFTIVAASGDNANAGLPGLRPGTRSFEQEEVLAAPATDSEPALSLMTTTNPKLKASVHYLEETTWNTRGWTFQERYLSNRCLIFTQEQVYFSCNQVVFCEESYIEHGPPYLYPFEPTGSELSLGVARQHAEPDDASERFWIRYRAAVERFTRRELGYKGDVYDAFAGLQRALSDMSGEKFVWGLPCSRLSAALAWDTFSGQRRRGDLSTLPMTELNERVAFPSWSWMGWIGEAHVSVTDERLELGETLLIGSFCHAKNAGRVVIERIAHQRTVSDEVVVRFDDIQQAMPSLTETRLLDMPSNHVLFFWADSGTFKVETEPQQKLHIPGKSCKVVDVNNKSVGNTRPMQAEHYHQTGCDSGEWEVIAISRRQLLDVEAFITVIQIDRQHDIAYRLNIGEVSESAWNDAGPKRVLLALG</sequence>
<dbReference type="PANTHER" id="PTHR33112">
    <property type="entry name" value="DOMAIN PROTEIN, PUTATIVE-RELATED"/>
    <property type="match status" value="1"/>
</dbReference>
<feature type="domain" description="Heterokaryon incompatibility" evidence="1">
    <location>
        <begin position="1"/>
        <end position="82"/>
    </location>
</feature>
<comment type="caution">
    <text evidence="2">The sequence shown here is derived from an EMBL/GenBank/DDBJ whole genome shotgun (WGS) entry which is preliminary data.</text>
</comment>
<organism evidence="2 3">
    <name type="scientific">Phomopsis amygdali</name>
    <name type="common">Fusicoccum amygdali</name>
    <dbReference type="NCBI Taxonomy" id="1214568"/>
    <lineage>
        <taxon>Eukaryota</taxon>
        <taxon>Fungi</taxon>
        <taxon>Dikarya</taxon>
        <taxon>Ascomycota</taxon>
        <taxon>Pezizomycotina</taxon>
        <taxon>Sordariomycetes</taxon>
        <taxon>Sordariomycetidae</taxon>
        <taxon>Diaporthales</taxon>
        <taxon>Diaporthaceae</taxon>
        <taxon>Diaporthe</taxon>
    </lineage>
</organism>
<dbReference type="InterPro" id="IPR010730">
    <property type="entry name" value="HET"/>
</dbReference>
<accession>A0AAD9W8X8</accession>
<protein>
    <recommendedName>
        <fullName evidence="1">Heterokaryon incompatibility domain-containing protein</fullName>
    </recommendedName>
</protein>
<evidence type="ECO:0000313" key="2">
    <source>
        <dbReference type="EMBL" id="KAK2615330.1"/>
    </source>
</evidence>
<keyword evidence="3" id="KW-1185">Reference proteome</keyword>
<gene>
    <name evidence="2" type="ORF">N8I77_002093</name>
</gene>
<name>A0AAD9W8X8_PHOAM</name>
<evidence type="ECO:0000313" key="3">
    <source>
        <dbReference type="Proteomes" id="UP001265746"/>
    </source>
</evidence>
<reference evidence="2" key="1">
    <citation type="submission" date="2023-06" db="EMBL/GenBank/DDBJ databases">
        <authorList>
            <person name="Noh H."/>
        </authorList>
    </citation>
    <scope>NUCLEOTIDE SEQUENCE</scope>
    <source>
        <strain evidence="2">DUCC20226</strain>
    </source>
</reference>